<protein>
    <submittedName>
        <fullName evidence="1">Uncharacterized protein</fullName>
    </submittedName>
</protein>
<dbReference type="HOGENOM" id="CLU_3179046_0_0_11"/>
<dbReference type="AlphaFoldDB" id="U1PVE1"/>
<dbReference type="Proteomes" id="UP000016481">
    <property type="component" value="Unassembled WGS sequence"/>
</dbReference>
<organism evidence="1 2">
    <name type="scientific">Actinomyces graevenitzii F0530</name>
    <dbReference type="NCBI Taxonomy" id="1321817"/>
    <lineage>
        <taxon>Bacteria</taxon>
        <taxon>Bacillati</taxon>
        <taxon>Actinomycetota</taxon>
        <taxon>Actinomycetes</taxon>
        <taxon>Actinomycetales</taxon>
        <taxon>Actinomycetaceae</taxon>
        <taxon>Actinomyces</taxon>
    </lineage>
</organism>
<name>U1PVE1_9ACTO</name>
<dbReference type="EMBL" id="AWSC01000091">
    <property type="protein sequence ID" value="ERH14124.1"/>
    <property type="molecule type" value="Genomic_DNA"/>
</dbReference>
<evidence type="ECO:0000313" key="2">
    <source>
        <dbReference type="Proteomes" id="UP000016481"/>
    </source>
</evidence>
<gene>
    <name evidence="1" type="ORF">HMPREF1978_01950</name>
</gene>
<proteinExistence type="predicted"/>
<accession>U1PVE1</accession>
<reference evidence="1 2" key="1">
    <citation type="submission" date="2013-08" db="EMBL/GenBank/DDBJ databases">
        <authorList>
            <person name="Weinstock G."/>
            <person name="Sodergren E."/>
            <person name="Wylie T."/>
            <person name="Fulton L."/>
            <person name="Fulton R."/>
            <person name="Fronick C."/>
            <person name="O'Laughlin M."/>
            <person name="Godfrey J."/>
            <person name="Miner T."/>
            <person name="Herter B."/>
            <person name="Appelbaum E."/>
            <person name="Cordes M."/>
            <person name="Lek S."/>
            <person name="Wollam A."/>
            <person name="Pepin K.H."/>
            <person name="Palsikar V.B."/>
            <person name="Mitreva M."/>
            <person name="Wilson R.K."/>
        </authorList>
    </citation>
    <scope>NUCLEOTIDE SEQUENCE [LARGE SCALE GENOMIC DNA]</scope>
    <source>
        <strain evidence="1 2">F0530</strain>
    </source>
</reference>
<sequence length="46" mass="4827">MFGVPVEKHRTNAELRQKGKITVLDCGYGGSVGALKAMGALTHGAR</sequence>
<evidence type="ECO:0000313" key="1">
    <source>
        <dbReference type="EMBL" id="ERH14124.1"/>
    </source>
</evidence>
<comment type="caution">
    <text evidence="1">The sequence shown here is derived from an EMBL/GenBank/DDBJ whole genome shotgun (WGS) entry which is preliminary data.</text>
</comment>